<keyword evidence="3" id="KW-0653">Protein transport</keyword>
<dbReference type="RefSeq" id="WP_253444789.1">
    <property type="nucleotide sequence ID" value="NZ_JALJYF010000001.1"/>
</dbReference>
<dbReference type="EMBL" id="JALJYF010000001">
    <property type="protein sequence ID" value="MCP1726464.1"/>
    <property type="molecule type" value="Genomic_DNA"/>
</dbReference>
<comment type="similarity">
    <text evidence="1">Belongs to the type III secretion exporter family.</text>
</comment>
<evidence type="ECO:0000313" key="6">
    <source>
        <dbReference type="Proteomes" id="UP001523550"/>
    </source>
</evidence>
<evidence type="ECO:0000256" key="4">
    <source>
        <dbReference type="ARBA" id="ARBA00025078"/>
    </source>
</evidence>
<comment type="function">
    <text evidence="4">Required for formation of the rod structure in the basal body of the flagellar apparatus. Together with FliI and FliH, may constitute the export apparatus of flagellin.</text>
</comment>
<reference evidence="5 6" key="1">
    <citation type="submission" date="2022-03" db="EMBL/GenBank/DDBJ databases">
        <title>Genomic Encyclopedia of Type Strains, Phase III (KMG-III): the genomes of soil and plant-associated and newly described type strains.</title>
        <authorList>
            <person name="Whitman W."/>
        </authorList>
    </citation>
    <scope>NUCLEOTIDE SEQUENCE [LARGE SCALE GENOMIC DNA]</scope>
    <source>
        <strain evidence="5 6">BSker1</strain>
    </source>
</reference>
<keyword evidence="5" id="KW-0282">Flagellum</keyword>
<keyword evidence="3" id="KW-1006">Bacterial flagellum protein export</keyword>
<evidence type="ECO:0000256" key="3">
    <source>
        <dbReference type="ARBA" id="ARBA00023225"/>
    </source>
</evidence>
<dbReference type="PANTHER" id="PTHR30531:SF12">
    <property type="entry name" value="FLAGELLAR BIOSYNTHETIC PROTEIN FLHB"/>
    <property type="match status" value="1"/>
</dbReference>
<protein>
    <recommendedName>
        <fullName evidence="2">Flagellar biosynthetic protein FlhB</fullName>
    </recommendedName>
</protein>
<dbReference type="Pfam" id="PF01312">
    <property type="entry name" value="Bac_export_2"/>
    <property type="match status" value="1"/>
</dbReference>
<dbReference type="PRINTS" id="PR00950">
    <property type="entry name" value="TYPE3IMSPROT"/>
</dbReference>
<sequence length="101" mass="11627">MSESRHWENEMAVALHYDGNQAPSVSVKGRRKLAREITALAEEYGIPIHQDPDLARFLTRLEVGETIPRELYVAVAEVIAFAYWVSGRDPREEDRWQNDSD</sequence>
<keyword evidence="6" id="KW-1185">Reference proteome</keyword>
<dbReference type="PANTHER" id="PTHR30531">
    <property type="entry name" value="FLAGELLAR BIOSYNTHETIC PROTEIN FLHB"/>
    <property type="match status" value="1"/>
</dbReference>
<dbReference type="InterPro" id="IPR029025">
    <property type="entry name" value="T3SS_substrate_exporter_C"/>
</dbReference>
<keyword evidence="5" id="KW-0966">Cell projection</keyword>
<accession>A0ABT1G585</accession>
<gene>
    <name evidence="5" type="ORF">J2T60_000429</name>
</gene>
<proteinExistence type="inferred from homology"/>
<evidence type="ECO:0000256" key="1">
    <source>
        <dbReference type="ARBA" id="ARBA00010690"/>
    </source>
</evidence>
<dbReference type="SUPFAM" id="SSF160544">
    <property type="entry name" value="EscU C-terminal domain-like"/>
    <property type="match status" value="1"/>
</dbReference>
<name>A0ABT1G585_9GAMM</name>
<comment type="caution">
    <text evidence="5">The sequence shown here is derived from an EMBL/GenBank/DDBJ whole genome shotgun (WGS) entry which is preliminary data.</text>
</comment>
<evidence type="ECO:0000313" key="5">
    <source>
        <dbReference type="EMBL" id="MCP1726464.1"/>
    </source>
</evidence>
<keyword evidence="3" id="KW-0813">Transport</keyword>
<dbReference type="Proteomes" id="UP001523550">
    <property type="component" value="Unassembled WGS sequence"/>
</dbReference>
<dbReference type="Gene3D" id="3.40.1690.10">
    <property type="entry name" value="secretion proteins EscU"/>
    <property type="match status" value="1"/>
</dbReference>
<keyword evidence="5" id="KW-0969">Cilium</keyword>
<dbReference type="InterPro" id="IPR006135">
    <property type="entry name" value="T3SS_substrate_exporter"/>
</dbReference>
<evidence type="ECO:0000256" key="2">
    <source>
        <dbReference type="ARBA" id="ARBA00021622"/>
    </source>
</evidence>
<organism evidence="5 6">
    <name type="scientific">Natronospira proteinivora</name>
    <dbReference type="NCBI Taxonomy" id="1807133"/>
    <lineage>
        <taxon>Bacteria</taxon>
        <taxon>Pseudomonadati</taxon>
        <taxon>Pseudomonadota</taxon>
        <taxon>Gammaproteobacteria</taxon>
        <taxon>Natronospirales</taxon>
        <taxon>Natronospiraceae</taxon>
        <taxon>Natronospira</taxon>
    </lineage>
</organism>